<feature type="compositionally biased region" description="Basic and acidic residues" evidence="1">
    <location>
        <begin position="587"/>
        <end position="600"/>
    </location>
</feature>
<evidence type="ECO:0000259" key="3">
    <source>
        <dbReference type="Pfam" id="PF14678"/>
    </source>
</evidence>
<dbReference type="OrthoDB" id="195089at2759"/>
<comment type="caution">
    <text evidence="6">The sequence shown here is derived from an EMBL/GenBank/DDBJ whole genome shotgun (WGS) entry which is preliminary data.</text>
</comment>
<evidence type="ECO:0000259" key="5">
    <source>
        <dbReference type="Pfam" id="PF14680"/>
    </source>
</evidence>
<sequence length="1177" mass="131648">MKEIDLQDLPSLAYQLLVVASKGPNRRVVVRGLLGFFGGPVRGPAAVVRQVEGTMLMHLNFAVKQDPVLGQEIVAGVRSDLRSINHFVVVVLFSIARVRRFNECSIGVLRSAVLSSRKDFRAARDSKWLPKCLKEECSETAVFVEKAFMKAINESNCGREHVVPSIVQFGFVLLELADSEGGDDDCSGDLMSIEELGISTLRTLFEVHEMARNEIIEQCKFQILSLKSHHNSAIIRLLGNLVQSYPFPILEYVGQLKELLDYFIFMHDKTATCLVNAILPLIKFSCDLQDYIILVVRKAMFRKEDAVRLAATSAVIDLILTEKKLKRNSASSVQESSSQASCSQQADIHCETKEGLFQGLSGLLRRCLSQQAGVKEIVYQGLVKLVLLDPSVSSCVFDFLWPHFLQFYKEDAATSLRLDNCSKLESGKISLIEPLDCLLSCVSWILLLQPHGKPDHPSEFSWPCFGFSLSQENEVEKSSSGELFANALMKIRRTLCKFRLGQNQESGTHSSDGEKTCYDGWILTGIIELIVNIIVSELEKSSSEHKMALEKEILELIDVHDSLEKVSGTNKQGTLLRKGPKVSVNDIPDKTDNSAKEGSRRPKFSQVKRNFLATSSIHQLLENAAKSYNAGNYNNQAVSQSNSQSSSKKAFGQCLKLVSFALKSCLHQIKLIASLGPKHTGDPFETLIYGDVKQLGRPIMQLTWLLKSGPKLESNMKKKEAKGRKLGEAKEDHLHLSLLCLNELFKLNSSQDNFNKLIEDLVSVAVADFELQSEIDHFPGSIQEQDLMMDDHHVKCINLFLEKRIKPLYSLLLSPSFSQETEVLSELFLTICKKLPSKIKVSHGNWVVTICRNSMIENPKVARSVVVLAIHLVSGPNDLILAHEMASELLKVMGSEDKEPIELSETFAIINHLTKTAIASVLLKLVESSLLDLDWAISKLKTYSASYHETRVSGDRSNGSVLEEALYSRTEALVNLLSCFAVMNLDDSQSEQLLRITAKFYKLLARMTKLCIAPKGSKQLLPGQKFQKLAEITCRKLTSPLYNFVALVQRNQQENIQSKGIISKIKRESKCIPELIFQIEDYERYLIQLSKLTKVNLLRHAKRSTARDFKILETKKPDRNEPSSSSSEGGDVNQLVKDASMESSDEGSTGEEGQQMVLKRKKTKLNKHVVQDSDEDM</sequence>
<proteinExistence type="predicted"/>
<gene>
    <name evidence="6" type="ORF">J5N97_015257</name>
</gene>
<name>A0A9D5CV08_9LILI</name>
<evidence type="ECO:0008006" key="8">
    <source>
        <dbReference type="Google" id="ProtNLM"/>
    </source>
</evidence>
<dbReference type="GO" id="GO:0070182">
    <property type="term" value="F:DNA polymerase binding"/>
    <property type="evidence" value="ECO:0007669"/>
    <property type="project" value="TreeGrafter"/>
</dbReference>
<dbReference type="Pfam" id="PF14680">
    <property type="entry name" value="FANCI_HD2"/>
    <property type="match status" value="1"/>
</dbReference>
<evidence type="ECO:0000259" key="2">
    <source>
        <dbReference type="Pfam" id="PF14676"/>
    </source>
</evidence>
<feature type="domain" description="FANCI helical" evidence="5">
    <location>
        <begin position="334"/>
        <end position="566"/>
    </location>
</feature>
<feature type="compositionally biased region" description="Basic and acidic residues" evidence="1">
    <location>
        <begin position="1110"/>
        <end position="1121"/>
    </location>
</feature>
<feature type="compositionally biased region" description="Basic residues" evidence="1">
    <location>
        <begin position="1158"/>
        <end position="1167"/>
    </location>
</feature>
<evidence type="ECO:0000313" key="7">
    <source>
        <dbReference type="Proteomes" id="UP001085076"/>
    </source>
</evidence>
<dbReference type="PANTHER" id="PTHR21818:SF0">
    <property type="entry name" value="FANCONI ANEMIA GROUP I PROTEIN"/>
    <property type="match status" value="1"/>
</dbReference>
<dbReference type="InterPro" id="IPR029315">
    <property type="entry name" value="FANCI_S2"/>
</dbReference>
<feature type="region of interest" description="Disordered" evidence="1">
    <location>
        <begin position="1110"/>
        <end position="1177"/>
    </location>
</feature>
<dbReference type="InterPro" id="IPR029312">
    <property type="entry name" value="FANCI_HD2"/>
</dbReference>
<dbReference type="EMBL" id="JAGGNH010000003">
    <property type="protein sequence ID" value="KAJ0979783.1"/>
    <property type="molecule type" value="Genomic_DNA"/>
</dbReference>
<dbReference type="AlphaFoldDB" id="A0A9D5CV08"/>
<dbReference type="Pfam" id="PF14678">
    <property type="entry name" value="FANCI_S4"/>
    <property type="match status" value="1"/>
</dbReference>
<feature type="domain" description="FANCI solenoid 4" evidence="3">
    <location>
        <begin position="882"/>
        <end position="1116"/>
    </location>
</feature>
<feature type="region of interest" description="Disordered" evidence="1">
    <location>
        <begin position="569"/>
        <end position="603"/>
    </location>
</feature>
<dbReference type="Pfam" id="PF14676">
    <property type="entry name" value="FANCI_S2"/>
    <property type="match status" value="1"/>
</dbReference>
<evidence type="ECO:0000256" key="1">
    <source>
        <dbReference type="SAM" id="MobiDB-lite"/>
    </source>
</evidence>
<reference evidence="6" key="2">
    <citation type="journal article" date="2022" name="Hortic Res">
        <title>The genome of Dioscorea zingiberensis sheds light on the biosynthesis, origin and evolution of the medicinally important diosgenin saponins.</title>
        <authorList>
            <person name="Li Y."/>
            <person name="Tan C."/>
            <person name="Li Z."/>
            <person name="Guo J."/>
            <person name="Li S."/>
            <person name="Chen X."/>
            <person name="Wang C."/>
            <person name="Dai X."/>
            <person name="Yang H."/>
            <person name="Song W."/>
            <person name="Hou L."/>
            <person name="Xu J."/>
            <person name="Tong Z."/>
            <person name="Xu A."/>
            <person name="Yuan X."/>
            <person name="Wang W."/>
            <person name="Yang Q."/>
            <person name="Chen L."/>
            <person name="Sun Z."/>
            <person name="Wang K."/>
            <person name="Pan B."/>
            <person name="Chen J."/>
            <person name="Bao Y."/>
            <person name="Liu F."/>
            <person name="Qi X."/>
            <person name="Gang D.R."/>
            <person name="Wen J."/>
            <person name="Li J."/>
        </authorList>
    </citation>
    <scope>NUCLEOTIDE SEQUENCE</scope>
    <source>
        <strain evidence="6">Dzin_1.0</strain>
    </source>
</reference>
<dbReference type="Pfam" id="PF14679">
    <property type="entry name" value="FANCI_HD1"/>
    <property type="match status" value="1"/>
</dbReference>
<dbReference type="InterPro" id="IPR026171">
    <property type="entry name" value="FANCI"/>
</dbReference>
<accession>A0A9D5CV08</accession>
<feature type="domain" description="FANCI helical" evidence="4">
    <location>
        <begin position="69"/>
        <end position="143"/>
    </location>
</feature>
<dbReference type="GO" id="GO:0006281">
    <property type="term" value="P:DNA repair"/>
    <property type="evidence" value="ECO:0007669"/>
    <property type="project" value="InterPro"/>
</dbReference>
<dbReference type="PANTHER" id="PTHR21818">
    <property type="entry name" value="BC025462 PROTEIN"/>
    <property type="match status" value="1"/>
</dbReference>
<evidence type="ECO:0000259" key="4">
    <source>
        <dbReference type="Pfam" id="PF14679"/>
    </source>
</evidence>
<dbReference type="InterPro" id="IPR029310">
    <property type="entry name" value="FANCI_HD1"/>
</dbReference>
<evidence type="ECO:0000313" key="6">
    <source>
        <dbReference type="EMBL" id="KAJ0979783.1"/>
    </source>
</evidence>
<feature type="domain" description="FANCI solenoid 2" evidence="2">
    <location>
        <begin position="162"/>
        <end position="315"/>
    </location>
</feature>
<dbReference type="Proteomes" id="UP001085076">
    <property type="component" value="Miscellaneous, Linkage group lg03"/>
</dbReference>
<organism evidence="6 7">
    <name type="scientific">Dioscorea zingiberensis</name>
    <dbReference type="NCBI Taxonomy" id="325984"/>
    <lineage>
        <taxon>Eukaryota</taxon>
        <taxon>Viridiplantae</taxon>
        <taxon>Streptophyta</taxon>
        <taxon>Embryophyta</taxon>
        <taxon>Tracheophyta</taxon>
        <taxon>Spermatophyta</taxon>
        <taxon>Magnoliopsida</taxon>
        <taxon>Liliopsida</taxon>
        <taxon>Dioscoreales</taxon>
        <taxon>Dioscoreaceae</taxon>
        <taxon>Dioscorea</taxon>
    </lineage>
</organism>
<dbReference type="InterPro" id="IPR029314">
    <property type="entry name" value="FANCI_S4"/>
</dbReference>
<protein>
    <recommendedName>
        <fullName evidence="8">Fanconi anemia group I protein</fullName>
    </recommendedName>
</protein>
<keyword evidence="7" id="KW-1185">Reference proteome</keyword>
<reference evidence="6" key="1">
    <citation type="submission" date="2021-03" db="EMBL/GenBank/DDBJ databases">
        <authorList>
            <person name="Li Z."/>
            <person name="Yang C."/>
        </authorList>
    </citation>
    <scope>NUCLEOTIDE SEQUENCE</scope>
    <source>
        <strain evidence="6">Dzin_1.0</strain>
        <tissue evidence="6">Leaf</tissue>
    </source>
</reference>